<evidence type="ECO:0000256" key="1">
    <source>
        <dbReference type="SAM" id="MobiDB-lite"/>
    </source>
</evidence>
<protein>
    <submittedName>
        <fullName evidence="2">Uncharacterized protein</fullName>
    </submittedName>
</protein>
<feature type="region of interest" description="Disordered" evidence="1">
    <location>
        <begin position="1"/>
        <end position="47"/>
    </location>
</feature>
<accession>A0A6J4UB15</accession>
<dbReference type="AlphaFoldDB" id="A0A6J4UB15"/>
<feature type="compositionally biased region" description="Basic residues" evidence="1">
    <location>
        <begin position="33"/>
        <end position="47"/>
    </location>
</feature>
<proteinExistence type="predicted"/>
<evidence type="ECO:0000313" key="2">
    <source>
        <dbReference type="EMBL" id="CAA9545369.1"/>
    </source>
</evidence>
<dbReference type="EMBL" id="CADCWE010000152">
    <property type="protein sequence ID" value="CAA9545369.1"/>
    <property type="molecule type" value="Genomic_DNA"/>
</dbReference>
<gene>
    <name evidence="2" type="ORF">AVDCRST_MAG73-2360</name>
</gene>
<feature type="non-terminal residue" evidence="2">
    <location>
        <position position="56"/>
    </location>
</feature>
<organism evidence="2">
    <name type="scientific">uncultured Thermomicrobiales bacterium</name>
    <dbReference type="NCBI Taxonomy" id="1645740"/>
    <lineage>
        <taxon>Bacteria</taxon>
        <taxon>Pseudomonadati</taxon>
        <taxon>Thermomicrobiota</taxon>
        <taxon>Thermomicrobia</taxon>
        <taxon>Thermomicrobiales</taxon>
        <taxon>environmental samples</taxon>
    </lineage>
</organism>
<name>A0A6J4UB15_9BACT</name>
<feature type="non-terminal residue" evidence="2">
    <location>
        <position position="1"/>
    </location>
</feature>
<feature type="compositionally biased region" description="Low complexity" evidence="1">
    <location>
        <begin position="9"/>
        <end position="32"/>
    </location>
</feature>
<reference evidence="2" key="1">
    <citation type="submission" date="2020-02" db="EMBL/GenBank/DDBJ databases">
        <authorList>
            <person name="Meier V. D."/>
        </authorList>
    </citation>
    <scope>NUCLEOTIDE SEQUENCE</scope>
    <source>
        <strain evidence="2">AVDCRST_MAG73</strain>
    </source>
</reference>
<sequence length="56" mass="6106">CTITTNLCPTASTSSPAKAASSRSRWANAPSSRRPKPAASRRKTRSRGCWRICSRL</sequence>